<dbReference type="PROSITE" id="PS50850">
    <property type="entry name" value="MFS"/>
    <property type="match status" value="1"/>
</dbReference>
<feature type="transmembrane region" description="Helical" evidence="6">
    <location>
        <begin position="260"/>
        <end position="279"/>
    </location>
</feature>
<dbReference type="AlphaFoldDB" id="A0AAV5G600"/>
<dbReference type="Pfam" id="PF07690">
    <property type="entry name" value="MFS_1"/>
    <property type="match status" value="1"/>
</dbReference>
<feature type="transmembrane region" description="Helical" evidence="6">
    <location>
        <begin position="307"/>
        <end position="327"/>
    </location>
</feature>
<evidence type="ECO:0000259" key="7">
    <source>
        <dbReference type="PROSITE" id="PS50850"/>
    </source>
</evidence>
<feature type="transmembrane region" description="Helical" evidence="6">
    <location>
        <begin position="234"/>
        <end position="254"/>
    </location>
</feature>
<comment type="caution">
    <text evidence="8">The sequence shown here is derived from an EMBL/GenBank/DDBJ whole genome shotgun (WGS) entry which is preliminary data.</text>
</comment>
<feature type="region of interest" description="Disordered" evidence="5">
    <location>
        <begin position="1"/>
        <end position="22"/>
    </location>
</feature>
<feature type="domain" description="Major facilitator superfamily (MFS) profile" evidence="7">
    <location>
        <begin position="30"/>
        <end position="497"/>
    </location>
</feature>
<dbReference type="PANTHER" id="PTHR42718">
    <property type="entry name" value="MAJOR FACILITATOR SUPERFAMILY MULTIDRUG TRANSPORTER MFSC"/>
    <property type="match status" value="1"/>
</dbReference>
<evidence type="ECO:0000256" key="5">
    <source>
        <dbReference type="SAM" id="MobiDB-lite"/>
    </source>
</evidence>
<feature type="transmembrane region" description="Helical" evidence="6">
    <location>
        <begin position="30"/>
        <end position="54"/>
    </location>
</feature>
<evidence type="ECO:0000313" key="8">
    <source>
        <dbReference type="EMBL" id="GJN42082.1"/>
    </source>
</evidence>
<organism evidence="8 9">
    <name type="scientific">Corynebacterium ammoniagenes</name>
    <name type="common">Brevibacterium ammoniagenes</name>
    <dbReference type="NCBI Taxonomy" id="1697"/>
    <lineage>
        <taxon>Bacteria</taxon>
        <taxon>Bacillati</taxon>
        <taxon>Actinomycetota</taxon>
        <taxon>Actinomycetes</taxon>
        <taxon>Mycobacteriales</taxon>
        <taxon>Corynebacteriaceae</taxon>
        <taxon>Corynebacterium</taxon>
    </lineage>
</organism>
<dbReference type="Gene3D" id="1.20.1720.10">
    <property type="entry name" value="Multidrug resistance protein D"/>
    <property type="match status" value="1"/>
</dbReference>
<evidence type="ECO:0000256" key="1">
    <source>
        <dbReference type="ARBA" id="ARBA00004651"/>
    </source>
</evidence>
<sequence>MTEARPPYTAKSEANTTEHPEGQDPARWRILIILLVAVFMSLISVSIVNVALPSIQAGLDASDSDVQWVLSGYALTFGVVLVAAGRAGDLVGRGGMFMLGVTVYTLSSVLAGFAPSAEALNIARFIQGIGAGLLNPQSVGMIQQYFHGPERGRAFGYFGATVGVAVAIGPVFGGLLINLGGPDLGWRLTMLVNVPIGIIAIILALMWFPRPLLSRVRDMRTGRKVGTWNALKSLDPIGAVLLGLAVFFVLFPFVESGGTAWSWALLPLGLIFVALWVGWERRHRAHGNQPMVDLNIFRASSFRNGTIIATLWFMGATSIWVLVALYFQNGLGYSALIAGCVGIPSALLNSVSSTVAGRLVSKHGRKVVIGGMMIALFGLISSIILIWATTHWGISEWWLVLTLSFAGAGQGSVISPNQTLSLANVPQAYAGSSGAVLQTGQRIGTAIGLAVVTAAVFATLRGTDAEWPHAIMVGFAMIATVCVIALIFGFLDLAQSKKATRV</sequence>
<feature type="transmembrane region" description="Helical" evidence="6">
    <location>
        <begin position="467"/>
        <end position="491"/>
    </location>
</feature>
<evidence type="ECO:0000256" key="3">
    <source>
        <dbReference type="ARBA" id="ARBA00022989"/>
    </source>
</evidence>
<dbReference type="PRINTS" id="PR01036">
    <property type="entry name" value="TCRTETB"/>
</dbReference>
<evidence type="ECO:0000256" key="2">
    <source>
        <dbReference type="ARBA" id="ARBA00022692"/>
    </source>
</evidence>
<accession>A0AAV5G600</accession>
<evidence type="ECO:0000256" key="6">
    <source>
        <dbReference type="SAM" id="Phobius"/>
    </source>
</evidence>
<dbReference type="SUPFAM" id="SSF103473">
    <property type="entry name" value="MFS general substrate transporter"/>
    <property type="match status" value="1"/>
</dbReference>
<gene>
    <name evidence="8" type="ORF">CAT723_05610</name>
</gene>
<feature type="transmembrane region" description="Helical" evidence="6">
    <location>
        <begin position="96"/>
        <end position="116"/>
    </location>
</feature>
<dbReference type="InterPro" id="IPR011701">
    <property type="entry name" value="MFS"/>
</dbReference>
<dbReference type="Gene3D" id="1.20.1250.20">
    <property type="entry name" value="MFS general substrate transporter like domains"/>
    <property type="match status" value="1"/>
</dbReference>
<feature type="transmembrane region" description="Helical" evidence="6">
    <location>
        <begin position="367"/>
        <end position="388"/>
    </location>
</feature>
<feature type="transmembrane region" description="Helical" evidence="6">
    <location>
        <begin position="333"/>
        <end position="355"/>
    </location>
</feature>
<dbReference type="InterPro" id="IPR036259">
    <property type="entry name" value="MFS_trans_sf"/>
</dbReference>
<feature type="transmembrane region" description="Helical" evidence="6">
    <location>
        <begin position="154"/>
        <end position="179"/>
    </location>
</feature>
<evidence type="ECO:0000313" key="9">
    <source>
        <dbReference type="Proteomes" id="UP001054925"/>
    </source>
</evidence>
<comment type="subcellular location">
    <subcellularLocation>
        <location evidence="1">Cell membrane</location>
        <topology evidence="1">Multi-pass membrane protein</topology>
    </subcellularLocation>
</comment>
<feature type="transmembrane region" description="Helical" evidence="6">
    <location>
        <begin position="66"/>
        <end position="84"/>
    </location>
</feature>
<keyword evidence="4 6" id="KW-0472">Membrane</keyword>
<dbReference type="GO" id="GO:0005886">
    <property type="term" value="C:plasma membrane"/>
    <property type="evidence" value="ECO:0007669"/>
    <property type="project" value="UniProtKB-SubCell"/>
</dbReference>
<keyword evidence="2 6" id="KW-0812">Transmembrane</keyword>
<reference evidence="8" key="1">
    <citation type="submission" date="2021-12" db="EMBL/GenBank/DDBJ databases">
        <title>Draft genome sequence of Corynebacterium ammoniagenes strain T-723.</title>
        <authorList>
            <person name="Matsuzawa M."/>
            <person name="Hiratani M."/>
            <person name="Abe I."/>
            <person name="Tsuji Y."/>
            <person name="Nakamura J."/>
        </authorList>
    </citation>
    <scope>NUCLEOTIDE SEQUENCE</scope>
    <source>
        <strain evidence="8">T-723</strain>
    </source>
</reference>
<proteinExistence type="predicted"/>
<evidence type="ECO:0000256" key="4">
    <source>
        <dbReference type="ARBA" id="ARBA00023136"/>
    </source>
</evidence>
<feature type="transmembrane region" description="Helical" evidence="6">
    <location>
        <begin position="122"/>
        <end position="142"/>
    </location>
</feature>
<dbReference type="RefSeq" id="WP_236163611.1">
    <property type="nucleotide sequence ID" value="NZ_BQKK01000001.1"/>
</dbReference>
<keyword evidence="3 6" id="KW-1133">Transmembrane helix</keyword>
<dbReference type="InterPro" id="IPR020846">
    <property type="entry name" value="MFS_dom"/>
</dbReference>
<feature type="transmembrane region" description="Helical" evidence="6">
    <location>
        <begin position="191"/>
        <end position="213"/>
    </location>
</feature>
<dbReference type="CDD" id="cd17321">
    <property type="entry name" value="MFS_MMR_MDR_like"/>
    <property type="match status" value="1"/>
</dbReference>
<dbReference type="GO" id="GO:0022857">
    <property type="term" value="F:transmembrane transporter activity"/>
    <property type="evidence" value="ECO:0007669"/>
    <property type="project" value="InterPro"/>
</dbReference>
<dbReference type="PANTHER" id="PTHR42718:SF39">
    <property type="entry name" value="ACTINORHODIN TRANSPORTER-RELATED"/>
    <property type="match status" value="1"/>
</dbReference>
<name>A0AAV5G600_CORAM</name>
<dbReference type="EMBL" id="BQKK01000001">
    <property type="protein sequence ID" value="GJN42082.1"/>
    <property type="molecule type" value="Genomic_DNA"/>
</dbReference>
<dbReference type="Proteomes" id="UP001054925">
    <property type="component" value="Unassembled WGS sequence"/>
</dbReference>
<protein>
    <submittedName>
        <fullName evidence="8">MFS transporter</fullName>
    </submittedName>
</protein>